<proteinExistence type="predicted"/>
<dbReference type="Proteomes" id="UP000621799">
    <property type="component" value="Unassembled WGS sequence"/>
</dbReference>
<dbReference type="EMBL" id="JADEXN010000320">
    <property type="protein sequence ID" value="MBE9042233.1"/>
    <property type="molecule type" value="Genomic_DNA"/>
</dbReference>
<name>A0A928ZA08_9CYAN</name>
<comment type="caution">
    <text evidence="2">The sequence shown here is derived from an EMBL/GenBank/DDBJ whole genome shotgun (WGS) entry which is preliminary data.</text>
</comment>
<protein>
    <submittedName>
        <fullName evidence="2">Uncharacterized protein</fullName>
    </submittedName>
</protein>
<evidence type="ECO:0000313" key="2">
    <source>
        <dbReference type="EMBL" id="MBE9042233.1"/>
    </source>
</evidence>
<accession>A0A928ZA08</accession>
<dbReference type="AlphaFoldDB" id="A0A928ZA08"/>
<evidence type="ECO:0000313" key="3">
    <source>
        <dbReference type="Proteomes" id="UP000621799"/>
    </source>
</evidence>
<keyword evidence="3" id="KW-1185">Reference proteome</keyword>
<feature type="non-terminal residue" evidence="2">
    <location>
        <position position="60"/>
    </location>
</feature>
<organism evidence="2 3">
    <name type="scientific">Zarconia navalis LEGE 11467</name>
    <dbReference type="NCBI Taxonomy" id="1828826"/>
    <lineage>
        <taxon>Bacteria</taxon>
        <taxon>Bacillati</taxon>
        <taxon>Cyanobacteriota</taxon>
        <taxon>Cyanophyceae</taxon>
        <taxon>Oscillatoriophycideae</taxon>
        <taxon>Oscillatoriales</taxon>
        <taxon>Oscillatoriales incertae sedis</taxon>
        <taxon>Zarconia</taxon>
        <taxon>Zarconia navalis</taxon>
    </lineage>
</organism>
<reference evidence="2" key="1">
    <citation type="submission" date="2020-10" db="EMBL/GenBank/DDBJ databases">
        <authorList>
            <person name="Castelo-Branco R."/>
            <person name="Eusebio N."/>
            <person name="Adriana R."/>
            <person name="Vieira A."/>
            <person name="Brugerolle De Fraissinette N."/>
            <person name="Rezende De Castro R."/>
            <person name="Schneider M.P."/>
            <person name="Vasconcelos V."/>
            <person name="Leao P.N."/>
        </authorList>
    </citation>
    <scope>NUCLEOTIDE SEQUENCE</scope>
    <source>
        <strain evidence="2">LEGE 11467</strain>
    </source>
</reference>
<gene>
    <name evidence="2" type="ORF">IQ235_15750</name>
</gene>
<feature type="region of interest" description="Disordered" evidence="1">
    <location>
        <begin position="31"/>
        <end position="60"/>
    </location>
</feature>
<evidence type="ECO:0000256" key="1">
    <source>
        <dbReference type="SAM" id="MobiDB-lite"/>
    </source>
</evidence>
<sequence>MVSPHSIENANPQTGRELAQLREQVRSRIRSELRPGQQEMADWTGGPLAVSAVPGSGKST</sequence>